<feature type="non-terminal residue" evidence="6">
    <location>
        <position position="1"/>
    </location>
</feature>
<feature type="compositionally biased region" description="Low complexity" evidence="4">
    <location>
        <begin position="119"/>
        <end position="166"/>
    </location>
</feature>
<feature type="compositionally biased region" description="Polar residues" evidence="4">
    <location>
        <begin position="167"/>
        <end position="195"/>
    </location>
</feature>
<evidence type="ECO:0000256" key="3">
    <source>
        <dbReference type="ARBA" id="ARBA00022525"/>
    </source>
</evidence>
<feature type="region of interest" description="Disordered" evidence="4">
    <location>
        <begin position="109"/>
        <end position="195"/>
    </location>
</feature>
<dbReference type="EMBL" id="CAJVQA010001517">
    <property type="protein sequence ID" value="CAG8517108.1"/>
    <property type="molecule type" value="Genomic_DNA"/>
</dbReference>
<proteinExistence type="predicted"/>
<evidence type="ECO:0000313" key="6">
    <source>
        <dbReference type="EMBL" id="CAG8517108.1"/>
    </source>
</evidence>
<gene>
    <name evidence="6" type="ORF">CPELLU_LOCUS3202</name>
</gene>
<dbReference type="Pfam" id="PF20147">
    <property type="entry name" value="Crinkler"/>
    <property type="match status" value="1"/>
</dbReference>
<evidence type="ECO:0000313" key="7">
    <source>
        <dbReference type="Proteomes" id="UP000789759"/>
    </source>
</evidence>
<dbReference type="GO" id="GO:0005576">
    <property type="term" value="C:extracellular region"/>
    <property type="evidence" value="ECO:0007669"/>
    <property type="project" value="UniProtKB-SubCell"/>
</dbReference>
<comment type="caution">
    <text evidence="6">The sequence shown here is derived from an EMBL/GenBank/DDBJ whole genome shotgun (WGS) entry which is preliminary data.</text>
</comment>
<accession>A0A9N9F8P7</accession>
<dbReference type="GO" id="GO:0043657">
    <property type="term" value="C:host cell"/>
    <property type="evidence" value="ECO:0007669"/>
    <property type="project" value="UniProtKB-SubCell"/>
</dbReference>
<organism evidence="6 7">
    <name type="scientific">Cetraspora pellucida</name>
    <dbReference type="NCBI Taxonomy" id="1433469"/>
    <lineage>
        <taxon>Eukaryota</taxon>
        <taxon>Fungi</taxon>
        <taxon>Fungi incertae sedis</taxon>
        <taxon>Mucoromycota</taxon>
        <taxon>Glomeromycotina</taxon>
        <taxon>Glomeromycetes</taxon>
        <taxon>Diversisporales</taxon>
        <taxon>Gigasporaceae</taxon>
        <taxon>Cetraspora</taxon>
    </lineage>
</organism>
<evidence type="ECO:0000259" key="5">
    <source>
        <dbReference type="Pfam" id="PF20147"/>
    </source>
</evidence>
<keyword evidence="7" id="KW-1185">Reference proteome</keyword>
<feature type="compositionally biased region" description="Polar residues" evidence="4">
    <location>
        <begin position="109"/>
        <end position="118"/>
    </location>
</feature>
<evidence type="ECO:0000256" key="2">
    <source>
        <dbReference type="ARBA" id="ARBA00004613"/>
    </source>
</evidence>
<dbReference type="Proteomes" id="UP000789759">
    <property type="component" value="Unassembled WGS sequence"/>
</dbReference>
<dbReference type="InterPro" id="IPR045379">
    <property type="entry name" value="Crinkler_N"/>
</dbReference>
<dbReference type="OrthoDB" id="2431753at2759"/>
<feature type="domain" description="Crinkler effector protein N-terminal" evidence="5">
    <location>
        <begin position="226"/>
        <end position="297"/>
    </location>
</feature>
<keyword evidence="3" id="KW-0964">Secreted</keyword>
<comment type="subcellular location">
    <subcellularLocation>
        <location evidence="1">Host cell</location>
    </subcellularLocation>
    <subcellularLocation>
        <location evidence="2">Secreted</location>
    </subcellularLocation>
</comment>
<dbReference type="AlphaFoldDB" id="A0A9N9F8P7"/>
<evidence type="ECO:0000256" key="4">
    <source>
        <dbReference type="SAM" id="MobiDB-lite"/>
    </source>
</evidence>
<protein>
    <submittedName>
        <fullName evidence="6">22087_t:CDS:1</fullName>
    </submittedName>
</protein>
<evidence type="ECO:0000256" key="1">
    <source>
        <dbReference type="ARBA" id="ARBA00004340"/>
    </source>
</evidence>
<reference evidence="6" key="1">
    <citation type="submission" date="2021-06" db="EMBL/GenBank/DDBJ databases">
        <authorList>
            <person name="Kallberg Y."/>
            <person name="Tangrot J."/>
            <person name="Rosling A."/>
        </authorList>
    </citation>
    <scope>NUCLEOTIDE SEQUENCE</scope>
    <source>
        <strain evidence="6">FL966</strain>
    </source>
</reference>
<sequence>PKKRKLFCCSLEQSVFIGSENENSLIGVTGSDLRNSLLDVAHTTDFHILKISEKPFGHIHFKTEHDAGTFYRQVQHQPIPGPNKLILNFLPSKQKNSDEFTVYKVQNDQTNNQNNLRTSPNPSSQVSSDPSPQASSNSSPQASSNSSPQASFNSSSQANSDPSPQANSDPSLQATSDPSPQATSNQSPQANFASSQTTFISSPAASNSNNDEIYTLNLCINKSYCEDDIFVIDISKNKKVDSLKPIIKKRLAPLFDHIPSTKITLYKNGSEEKMNPTTIISEYFPSVPDSECIHIFVCHPY</sequence>
<name>A0A9N9F8P7_9GLOM</name>